<reference evidence="1 2" key="1">
    <citation type="submission" date="2020-08" db="EMBL/GenBank/DDBJ databases">
        <title>Genomic Encyclopedia of Type Strains, Phase III (KMG-III): the genomes of soil and plant-associated and newly described type strains.</title>
        <authorList>
            <person name="Whitman W."/>
        </authorList>
    </citation>
    <scope>NUCLEOTIDE SEQUENCE [LARGE SCALE GENOMIC DNA]</scope>
    <source>
        <strain evidence="1 2">CECT 8640</strain>
    </source>
</reference>
<comment type="caution">
    <text evidence="1">The sequence shown here is derived from an EMBL/GenBank/DDBJ whole genome shotgun (WGS) entry which is preliminary data.</text>
</comment>
<gene>
    <name evidence="1" type="ORF">FHS29_006234</name>
</gene>
<protein>
    <submittedName>
        <fullName evidence="1">Uncharacterized protein</fullName>
    </submittedName>
</protein>
<name>A0A841CRW3_9PSEU</name>
<proteinExistence type="predicted"/>
<organism evidence="1 2">
    <name type="scientific">Saccharothrix tamanrassetensis</name>
    <dbReference type="NCBI Taxonomy" id="1051531"/>
    <lineage>
        <taxon>Bacteria</taxon>
        <taxon>Bacillati</taxon>
        <taxon>Actinomycetota</taxon>
        <taxon>Actinomycetes</taxon>
        <taxon>Pseudonocardiales</taxon>
        <taxon>Pseudonocardiaceae</taxon>
        <taxon>Saccharothrix</taxon>
    </lineage>
</organism>
<dbReference type="AlphaFoldDB" id="A0A841CRW3"/>
<dbReference type="EMBL" id="JACHJN010000011">
    <property type="protein sequence ID" value="MBB5959613.1"/>
    <property type="molecule type" value="Genomic_DNA"/>
</dbReference>
<keyword evidence="2" id="KW-1185">Reference proteome</keyword>
<evidence type="ECO:0000313" key="1">
    <source>
        <dbReference type="EMBL" id="MBB5959613.1"/>
    </source>
</evidence>
<dbReference type="Proteomes" id="UP000547510">
    <property type="component" value="Unassembled WGS sequence"/>
</dbReference>
<dbReference type="RefSeq" id="WP_184696641.1">
    <property type="nucleotide sequence ID" value="NZ_JACHJN010000011.1"/>
</dbReference>
<evidence type="ECO:0000313" key="2">
    <source>
        <dbReference type="Proteomes" id="UP000547510"/>
    </source>
</evidence>
<accession>A0A841CRW3</accession>
<sequence>MADRWTDDCVPTEREADGKAIEGNLKAVTGDIRVFRPCPCRSAVVTRSGSPQRNIEAHQ</sequence>